<sequence>MKRVLVLSLLAFFPLMSACSPHPPADPLVAGVLSDNIGQHSMAQDFFEEAANNGDPRGAYRLGERAEKGIGGKKNMAAAVRWYREAQKLGYPQADFKLGVLYIEGKGVPKDAGMAAEHFSRAAKGGSPYGAIYMSMLCLDGNGVEKDSVQAYL</sequence>
<feature type="signal peptide" evidence="1">
    <location>
        <begin position="1"/>
        <end position="17"/>
    </location>
</feature>
<organism evidence="2 3">
    <name type="scientific">Pseudodesulfovibrio methanolicus</name>
    <dbReference type="NCBI Taxonomy" id="3126690"/>
    <lineage>
        <taxon>Bacteria</taxon>
        <taxon>Pseudomonadati</taxon>
        <taxon>Thermodesulfobacteriota</taxon>
        <taxon>Desulfovibrionia</taxon>
        <taxon>Desulfovibrionales</taxon>
        <taxon>Desulfovibrionaceae</taxon>
    </lineage>
</organism>
<dbReference type="Gene3D" id="1.25.40.10">
    <property type="entry name" value="Tetratricopeptide repeat domain"/>
    <property type="match status" value="1"/>
</dbReference>
<dbReference type="InterPro" id="IPR052945">
    <property type="entry name" value="Mitotic_Regulator"/>
</dbReference>
<dbReference type="PANTHER" id="PTHR43628">
    <property type="entry name" value="ACTIVATOR OF C KINASE PROTEIN 1-RELATED"/>
    <property type="match status" value="1"/>
</dbReference>
<dbReference type="SMART" id="SM00671">
    <property type="entry name" value="SEL1"/>
    <property type="match status" value="2"/>
</dbReference>
<dbReference type="InterPro" id="IPR011990">
    <property type="entry name" value="TPR-like_helical_dom_sf"/>
</dbReference>
<protein>
    <submittedName>
        <fullName evidence="2">Tetratricopeptide repeat protein</fullName>
    </submittedName>
</protein>
<accession>A0ABZ2IZE9</accession>
<dbReference type="Proteomes" id="UP001385389">
    <property type="component" value="Chromosome"/>
</dbReference>
<dbReference type="SUPFAM" id="SSF81901">
    <property type="entry name" value="HCP-like"/>
    <property type="match status" value="1"/>
</dbReference>
<name>A0ABZ2IZE9_9BACT</name>
<dbReference type="PROSITE" id="PS51257">
    <property type="entry name" value="PROKAR_LIPOPROTEIN"/>
    <property type="match status" value="1"/>
</dbReference>
<evidence type="ECO:0000256" key="1">
    <source>
        <dbReference type="SAM" id="SignalP"/>
    </source>
</evidence>
<reference evidence="2 3" key="1">
    <citation type="submission" date="2024-03" db="EMBL/GenBank/DDBJ databases">
        <title>Phenotype and Genome Characterization of a Sulfate-Reducing Bacterium Pseudodesulfovibrio sp. strain 5S69, isolated from Petroleum Reservoir in Tatarstan (Russia).</title>
        <authorList>
            <person name="Bidzhieva S.K."/>
            <person name="Kadnikov V."/>
            <person name="Tourova T.P."/>
            <person name="Samigullina S.R."/>
            <person name="Sokolova D.S."/>
            <person name="Poltaraus A.B."/>
            <person name="Avtukh A.N."/>
            <person name="Tereshina V.M."/>
            <person name="Mardanov A.V."/>
            <person name="Nazina T.N."/>
        </authorList>
    </citation>
    <scope>NUCLEOTIDE SEQUENCE [LARGE SCALE GENOMIC DNA]</scope>
    <source>
        <strain evidence="2 3">5S69</strain>
    </source>
</reference>
<gene>
    <name evidence="2" type="ORF">V8V93_17510</name>
</gene>
<keyword evidence="1" id="KW-0732">Signal</keyword>
<dbReference type="PANTHER" id="PTHR43628:SF1">
    <property type="entry name" value="CHITIN SYNTHASE REGULATORY FACTOR 2-RELATED"/>
    <property type="match status" value="1"/>
</dbReference>
<dbReference type="RefSeq" id="WP_338667927.1">
    <property type="nucleotide sequence ID" value="NZ_CP146609.1"/>
</dbReference>
<dbReference type="InterPro" id="IPR006597">
    <property type="entry name" value="Sel1-like"/>
</dbReference>
<evidence type="ECO:0000313" key="2">
    <source>
        <dbReference type="EMBL" id="WWX22231.1"/>
    </source>
</evidence>
<proteinExistence type="predicted"/>
<keyword evidence="3" id="KW-1185">Reference proteome</keyword>
<dbReference type="EMBL" id="CP146609">
    <property type="protein sequence ID" value="WWX22231.1"/>
    <property type="molecule type" value="Genomic_DNA"/>
</dbReference>
<evidence type="ECO:0000313" key="3">
    <source>
        <dbReference type="Proteomes" id="UP001385389"/>
    </source>
</evidence>
<dbReference type="Pfam" id="PF08238">
    <property type="entry name" value="Sel1"/>
    <property type="match status" value="4"/>
</dbReference>
<feature type="chain" id="PRO_5046488929" evidence="1">
    <location>
        <begin position="18"/>
        <end position="153"/>
    </location>
</feature>